<proteinExistence type="predicted"/>
<dbReference type="OrthoDB" id="1436199at2759"/>
<dbReference type="AlphaFoldDB" id="A0A6A4R9J0"/>
<comment type="caution">
    <text evidence="1">The sequence shown here is derived from an EMBL/GenBank/DDBJ whole genome shotgun (WGS) entry which is preliminary data.</text>
</comment>
<dbReference type="Proteomes" id="UP000447434">
    <property type="component" value="Chromosome 1"/>
</dbReference>
<evidence type="ECO:0008006" key="3">
    <source>
        <dbReference type="Google" id="ProtNLM"/>
    </source>
</evidence>
<name>A0A6A4R9J0_LUPAL</name>
<dbReference type="EMBL" id="WOCE01000001">
    <property type="protein sequence ID" value="KAE9622193.1"/>
    <property type="molecule type" value="Genomic_DNA"/>
</dbReference>
<evidence type="ECO:0000313" key="2">
    <source>
        <dbReference type="Proteomes" id="UP000447434"/>
    </source>
</evidence>
<organism evidence="1 2">
    <name type="scientific">Lupinus albus</name>
    <name type="common">White lupine</name>
    <name type="synonym">Lupinus termis</name>
    <dbReference type="NCBI Taxonomy" id="3870"/>
    <lineage>
        <taxon>Eukaryota</taxon>
        <taxon>Viridiplantae</taxon>
        <taxon>Streptophyta</taxon>
        <taxon>Embryophyta</taxon>
        <taxon>Tracheophyta</taxon>
        <taxon>Spermatophyta</taxon>
        <taxon>Magnoliopsida</taxon>
        <taxon>eudicotyledons</taxon>
        <taxon>Gunneridae</taxon>
        <taxon>Pentapetalae</taxon>
        <taxon>rosids</taxon>
        <taxon>fabids</taxon>
        <taxon>Fabales</taxon>
        <taxon>Fabaceae</taxon>
        <taxon>Papilionoideae</taxon>
        <taxon>50 kb inversion clade</taxon>
        <taxon>genistoids sensu lato</taxon>
        <taxon>core genistoids</taxon>
        <taxon>Genisteae</taxon>
        <taxon>Lupinus</taxon>
    </lineage>
</organism>
<protein>
    <recommendedName>
        <fullName evidence="3">Reverse transcriptase zinc-binding domain-containing protein</fullName>
    </recommendedName>
</protein>
<keyword evidence="2" id="KW-1185">Reference proteome</keyword>
<evidence type="ECO:0000313" key="1">
    <source>
        <dbReference type="EMBL" id="KAE9622193.1"/>
    </source>
</evidence>
<reference evidence="2" key="1">
    <citation type="journal article" date="2020" name="Nat. Commun.">
        <title>Genome sequence of the cluster root forming white lupin.</title>
        <authorList>
            <person name="Hufnagel B."/>
            <person name="Marques A."/>
            <person name="Soriano A."/>
            <person name="Marques L."/>
            <person name="Divol F."/>
            <person name="Doumas P."/>
            <person name="Sallet E."/>
            <person name="Mancinotti D."/>
            <person name="Carrere S."/>
            <person name="Marande W."/>
            <person name="Arribat S."/>
            <person name="Keller J."/>
            <person name="Huneau C."/>
            <person name="Blein T."/>
            <person name="Aime D."/>
            <person name="Laguerre M."/>
            <person name="Taylor J."/>
            <person name="Schubert V."/>
            <person name="Nelson M."/>
            <person name="Geu-Flores F."/>
            <person name="Crespi M."/>
            <person name="Gallardo-Guerrero K."/>
            <person name="Delaux P.-M."/>
            <person name="Salse J."/>
            <person name="Berges H."/>
            <person name="Guyot R."/>
            <person name="Gouzy J."/>
            <person name="Peret B."/>
        </authorList>
    </citation>
    <scope>NUCLEOTIDE SEQUENCE [LARGE SCALE GENOMIC DNA]</scope>
    <source>
        <strain evidence="2">cv. Amiga</strain>
    </source>
</reference>
<accession>A0A6A4R9J0</accession>
<gene>
    <name evidence="1" type="ORF">Lalb_Chr01g0022681</name>
</gene>
<sequence>MDSNKIWCKIFKEKYLKNCSMLYDTCKPGDSPTLKWIAKVTNELREGFSLHPGSGEKSFWYDNWIGCGELCTIVDFVNISDTLMRVKDLWRDQF</sequence>